<reference evidence="1 2" key="1">
    <citation type="submission" date="2016-10" db="EMBL/GenBank/DDBJ databases">
        <authorList>
            <person name="de Groot N.N."/>
        </authorList>
    </citation>
    <scope>NUCLEOTIDE SEQUENCE [LARGE SCALE GENOMIC DNA]</scope>
    <source>
        <strain evidence="1 2">LMG 24775</strain>
    </source>
</reference>
<proteinExistence type="predicted"/>
<dbReference type="AlphaFoldDB" id="A0A1H3TU66"/>
<organism evidence="1 2">
    <name type="scientific">Delftia lacustris</name>
    <dbReference type="NCBI Taxonomy" id="558537"/>
    <lineage>
        <taxon>Bacteria</taxon>
        <taxon>Pseudomonadati</taxon>
        <taxon>Pseudomonadota</taxon>
        <taxon>Betaproteobacteria</taxon>
        <taxon>Burkholderiales</taxon>
        <taxon>Comamonadaceae</taxon>
        <taxon>Delftia</taxon>
    </lineage>
</organism>
<dbReference type="Proteomes" id="UP000183417">
    <property type="component" value="Unassembled WGS sequence"/>
</dbReference>
<name>A0A1H3TU66_9BURK</name>
<evidence type="ECO:0000313" key="1">
    <source>
        <dbReference type="EMBL" id="SDZ53702.1"/>
    </source>
</evidence>
<dbReference type="GeneID" id="94691351"/>
<dbReference type="RefSeq" id="WP_074923724.1">
    <property type="nucleotide sequence ID" value="NZ_CP141274.1"/>
</dbReference>
<dbReference type="EMBL" id="FNPE01000032">
    <property type="protein sequence ID" value="SDZ53702.1"/>
    <property type="molecule type" value="Genomic_DNA"/>
</dbReference>
<protein>
    <submittedName>
        <fullName evidence="1">Uncharacterized protein</fullName>
    </submittedName>
</protein>
<evidence type="ECO:0000313" key="2">
    <source>
        <dbReference type="Proteomes" id="UP000183417"/>
    </source>
</evidence>
<accession>A0A1H3TU66</accession>
<gene>
    <name evidence="1" type="ORF">SAMN05421547_13277</name>
</gene>
<sequence length="82" mass="9292">MSTCPFCKLDPYEYVDVGVGYVPVAVNCCDWGYYLLCGWGDNGPGNGQKAMHDMARRILRLRQSHSPRKKARAARLLRSLEE</sequence>